<keyword evidence="3" id="KW-1185">Reference proteome</keyword>
<comment type="caution">
    <text evidence="2">The sequence shown here is derived from an EMBL/GenBank/DDBJ whole genome shotgun (WGS) entry which is preliminary data.</text>
</comment>
<proteinExistence type="predicted"/>
<evidence type="ECO:0000256" key="1">
    <source>
        <dbReference type="SAM" id="MobiDB-lite"/>
    </source>
</evidence>
<dbReference type="AlphaFoldDB" id="A0A9Q0IYQ6"/>
<name>A0A9Q0IYQ6_9ROSI</name>
<organism evidence="2 3">
    <name type="scientific">Turnera subulata</name>
    <dbReference type="NCBI Taxonomy" id="218843"/>
    <lineage>
        <taxon>Eukaryota</taxon>
        <taxon>Viridiplantae</taxon>
        <taxon>Streptophyta</taxon>
        <taxon>Embryophyta</taxon>
        <taxon>Tracheophyta</taxon>
        <taxon>Spermatophyta</taxon>
        <taxon>Magnoliopsida</taxon>
        <taxon>eudicotyledons</taxon>
        <taxon>Gunneridae</taxon>
        <taxon>Pentapetalae</taxon>
        <taxon>rosids</taxon>
        <taxon>fabids</taxon>
        <taxon>Malpighiales</taxon>
        <taxon>Passifloraceae</taxon>
        <taxon>Turnera</taxon>
    </lineage>
</organism>
<reference evidence="2" key="1">
    <citation type="submission" date="2022-02" db="EMBL/GenBank/DDBJ databases">
        <authorList>
            <person name="Henning P.M."/>
            <person name="McCubbin A.G."/>
            <person name="Shore J.S."/>
        </authorList>
    </citation>
    <scope>NUCLEOTIDE SEQUENCE</scope>
    <source>
        <strain evidence="2">F60SS</strain>
        <tissue evidence="2">Leaves</tissue>
    </source>
</reference>
<feature type="region of interest" description="Disordered" evidence="1">
    <location>
        <begin position="1"/>
        <end position="37"/>
    </location>
</feature>
<sequence>MRRRGGAGSGRAICRRRRRAPRGDVGTAATRGGEEEDEVVGGDRWRVWWHYEEEEEEKKRRRRDETAAWRHGGAAVAGGGREGEGRVVDSVAARGVEVLERRTPGRRLGLVTSGGAAAALERRGRKKGGDGVRLWCWGCRWRWRCVSSGGVKRKRKLQKLYSKLKSPSLLPFDRSSHHVEILSTCTSLSFTSSIVATECSSVQVVLNSCSSDAMLIFEDNAKHFDMNLNCIDNATEYSSSNKDVSPLTNKDGSVNCSNRFNPTKTIVKAAATSALIDSANSSTFHKKQRKGVRSLKVDYQTRPVIPVGPGFQAKVLDWTGSNDLRNHYNDGDSENLKWLGTRVWPLKDEGEEAEEDEIGKGRPDSCSCLFGGSAKCIKLHTLEARLRLRSTLGPAFSSWKFDEMGECVSYSWSLMEQRKIDSLVKGKYHLRKRTLKSLH</sequence>
<evidence type="ECO:0000313" key="3">
    <source>
        <dbReference type="Proteomes" id="UP001141552"/>
    </source>
</evidence>
<dbReference type="OrthoDB" id="1938526at2759"/>
<evidence type="ECO:0008006" key="4">
    <source>
        <dbReference type="Google" id="ProtNLM"/>
    </source>
</evidence>
<dbReference type="EMBL" id="JAKUCV010007471">
    <property type="protein sequence ID" value="KAJ4823366.1"/>
    <property type="molecule type" value="Genomic_DNA"/>
</dbReference>
<dbReference type="PANTHER" id="PTHR46872:SF10">
    <property type="entry name" value="MYB-LIKE DOMAIN-CONTAINING PROTEIN"/>
    <property type="match status" value="1"/>
</dbReference>
<dbReference type="Proteomes" id="UP001141552">
    <property type="component" value="Unassembled WGS sequence"/>
</dbReference>
<feature type="region of interest" description="Disordered" evidence="1">
    <location>
        <begin position="60"/>
        <end position="82"/>
    </location>
</feature>
<reference evidence="2" key="2">
    <citation type="journal article" date="2023" name="Plants (Basel)">
        <title>Annotation of the Turnera subulata (Passifloraceae) Draft Genome Reveals the S-Locus Evolved after the Divergence of Turneroideae from Passifloroideae in a Stepwise Manner.</title>
        <authorList>
            <person name="Henning P.M."/>
            <person name="Roalson E.H."/>
            <person name="Mir W."/>
            <person name="McCubbin A.G."/>
            <person name="Shore J.S."/>
        </authorList>
    </citation>
    <scope>NUCLEOTIDE SEQUENCE</scope>
    <source>
        <strain evidence="2">F60SS</strain>
    </source>
</reference>
<dbReference type="PANTHER" id="PTHR46872">
    <property type="entry name" value="DNA BINDING PROTEIN"/>
    <property type="match status" value="1"/>
</dbReference>
<accession>A0A9Q0IYQ6</accession>
<evidence type="ECO:0000313" key="2">
    <source>
        <dbReference type="EMBL" id="KAJ4823366.1"/>
    </source>
</evidence>
<protein>
    <recommendedName>
        <fullName evidence="4">ELM2 domain-containing protein</fullName>
    </recommendedName>
</protein>
<gene>
    <name evidence="2" type="ORF">Tsubulata_027313</name>
</gene>